<keyword evidence="2" id="KW-1185">Reference proteome</keyword>
<name>A0A370XCW7_9GAMM</name>
<proteinExistence type="predicted"/>
<dbReference type="AlphaFoldDB" id="A0A370XCW7"/>
<dbReference type="EMBL" id="QRBF01000001">
    <property type="protein sequence ID" value="RDS86293.1"/>
    <property type="molecule type" value="Genomic_DNA"/>
</dbReference>
<evidence type="ECO:0000313" key="1">
    <source>
        <dbReference type="EMBL" id="RDS86293.1"/>
    </source>
</evidence>
<organism evidence="1 2">
    <name type="scientific">Dyella psychrodurans</name>
    <dbReference type="NCBI Taxonomy" id="1927960"/>
    <lineage>
        <taxon>Bacteria</taxon>
        <taxon>Pseudomonadati</taxon>
        <taxon>Pseudomonadota</taxon>
        <taxon>Gammaproteobacteria</taxon>
        <taxon>Lysobacterales</taxon>
        <taxon>Rhodanobacteraceae</taxon>
        <taxon>Dyella</taxon>
    </lineage>
</organism>
<reference evidence="1 2" key="1">
    <citation type="submission" date="2018-07" db="EMBL/GenBank/DDBJ databases">
        <title>Dyella monticola sp. nov. and Dyella psychrodurans sp. nov. isolated from monsoon evergreen broad-leaved forest soil of Dinghu Mountain, China.</title>
        <authorList>
            <person name="Gao Z."/>
            <person name="Qiu L."/>
        </authorList>
    </citation>
    <scope>NUCLEOTIDE SEQUENCE [LARGE SCALE GENOMIC DNA]</scope>
    <source>
        <strain evidence="1 2">4MSK11</strain>
    </source>
</reference>
<evidence type="ECO:0000313" key="2">
    <source>
        <dbReference type="Proteomes" id="UP000255334"/>
    </source>
</evidence>
<gene>
    <name evidence="1" type="ORF">DWU99_03260</name>
</gene>
<sequence length="417" mass="45306">MPYASNNNAVLIDGCENLQNLSVLLEVTEDIATTNGGGWSLQLNCFPPPGEYCQTSQLNWFQYVIYVEGGNLIYQIQYWSNGTSTWPSGYTPESQTTPWLPCWANDFSNPFTTFASISGDTVPRQSKLQIALTTNDAGGVTSVTFTYTDPNGNDHPAVYKLPVVHPIVACTLNLVGPGGLANANFTQGLTNSRAIIYYSVSSGQLAVQNGGIGAACGEAGPPTGETSNMTYSDINGAPASTVTQILQQPISCAINNLFQGEEVKLGDMRQVRDLHVARYPAGQWLIEVLDRHAADLAMLALSSDISHVRTARHLLTEATRIAREGRIFESATIDEAQKLLQHVSCKLPPSMIGASQAGTTVLESLRGRTLEDGLKAASRTIRPRFLAPSQQPCQKCYERLAQRVAELEKRVKHLESR</sequence>
<dbReference type="RefSeq" id="WP_115476544.1">
    <property type="nucleotide sequence ID" value="NZ_QRBF01000001.1"/>
</dbReference>
<dbReference type="Proteomes" id="UP000255334">
    <property type="component" value="Unassembled WGS sequence"/>
</dbReference>
<dbReference type="OrthoDB" id="9818308at2"/>
<accession>A0A370XCW7</accession>
<protein>
    <submittedName>
        <fullName evidence="1">Uncharacterized protein</fullName>
    </submittedName>
</protein>
<comment type="caution">
    <text evidence="1">The sequence shown here is derived from an EMBL/GenBank/DDBJ whole genome shotgun (WGS) entry which is preliminary data.</text>
</comment>